<evidence type="ECO:0000256" key="2">
    <source>
        <dbReference type="ARBA" id="ARBA00022692"/>
    </source>
</evidence>
<evidence type="ECO:0000256" key="1">
    <source>
        <dbReference type="ARBA" id="ARBA00004370"/>
    </source>
</evidence>
<accession>A0A7S1PIR8</accession>
<evidence type="ECO:0000256" key="3">
    <source>
        <dbReference type="ARBA" id="ARBA00023136"/>
    </source>
</evidence>
<dbReference type="InterPro" id="IPR023395">
    <property type="entry name" value="MCP_dom_sf"/>
</dbReference>
<sequence>MSSPIPSLPSFVSTSTAFTYLYKNILSGPVLRTHYQWDQSKRGFVANAAVRMTSLGAGQVVDATKGLGRSITWRGFFCDAGPQVGLYGVIYSVLDYVKLKFISSNTDDRLNAVSNSIFYLALYPLHRSITRTLVYGPYHESAHSGESSLAPVTQHSLTNNDIVRKLSSWFSFDTFSFRGVLPYAASLALYSAFASTCSDTFKTVLDSEMGIEDGTITPEERKKNRHRLVVAALGAFAMVAGLQVCDELSTRLQLRGNETHIESFGEIRDLASEIYETEGLLGFGSTSFVGYLLIKANDFLAGGK</sequence>
<keyword evidence="3" id="KW-0472">Membrane</keyword>
<protein>
    <submittedName>
        <fullName evidence="4">Uncharacterized protein</fullName>
    </submittedName>
</protein>
<dbReference type="AlphaFoldDB" id="A0A7S1PIR8"/>
<dbReference type="EMBL" id="HBGD01010218">
    <property type="protein sequence ID" value="CAD9085126.1"/>
    <property type="molecule type" value="Transcribed_RNA"/>
</dbReference>
<dbReference type="Gene3D" id="1.50.40.10">
    <property type="entry name" value="Mitochondrial carrier domain"/>
    <property type="match status" value="1"/>
</dbReference>
<keyword evidence="2" id="KW-0812">Transmembrane</keyword>
<reference evidence="4" key="1">
    <citation type="submission" date="2021-01" db="EMBL/GenBank/DDBJ databases">
        <authorList>
            <person name="Corre E."/>
            <person name="Pelletier E."/>
            <person name="Niang G."/>
            <person name="Scheremetjew M."/>
            <person name="Finn R."/>
            <person name="Kale V."/>
            <person name="Holt S."/>
            <person name="Cochrane G."/>
            <person name="Meng A."/>
            <person name="Brown T."/>
            <person name="Cohen L."/>
        </authorList>
    </citation>
    <scope>NUCLEOTIDE SEQUENCE</scope>
    <source>
        <strain evidence="4">WS</strain>
    </source>
</reference>
<name>A0A7S1PIR8_9EUKA</name>
<dbReference type="GO" id="GO:0016020">
    <property type="term" value="C:membrane"/>
    <property type="evidence" value="ECO:0007669"/>
    <property type="project" value="UniProtKB-SubCell"/>
</dbReference>
<dbReference type="SUPFAM" id="SSF103506">
    <property type="entry name" value="Mitochondrial carrier"/>
    <property type="match status" value="1"/>
</dbReference>
<evidence type="ECO:0000313" key="4">
    <source>
        <dbReference type="EMBL" id="CAD9085126.1"/>
    </source>
</evidence>
<gene>
    <name evidence="4" type="ORF">PCOS0759_LOCUS8380</name>
</gene>
<organism evidence="4">
    <name type="scientific">Percolomonas cosmopolitus</name>
    <dbReference type="NCBI Taxonomy" id="63605"/>
    <lineage>
        <taxon>Eukaryota</taxon>
        <taxon>Discoba</taxon>
        <taxon>Heterolobosea</taxon>
        <taxon>Tetramitia</taxon>
        <taxon>Eutetramitia</taxon>
        <taxon>Percolomonadidae</taxon>
        <taxon>Percolomonas</taxon>
    </lineage>
</organism>
<comment type="subcellular location">
    <subcellularLocation>
        <location evidence="1">Membrane</location>
    </subcellularLocation>
</comment>
<proteinExistence type="predicted"/>